<dbReference type="Gene3D" id="1.10.10.10">
    <property type="entry name" value="Winged helix-like DNA-binding domain superfamily/Winged helix DNA-binding domain"/>
    <property type="match status" value="1"/>
</dbReference>
<evidence type="ECO:0000313" key="7">
    <source>
        <dbReference type="Proteomes" id="UP000642284"/>
    </source>
</evidence>
<protein>
    <submittedName>
        <fullName evidence="6">Response regulator transcription factor</fullName>
    </submittedName>
</protein>
<evidence type="ECO:0000256" key="1">
    <source>
        <dbReference type="ARBA" id="ARBA00023125"/>
    </source>
</evidence>
<dbReference type="InterPro" id="IPR036388">
    <property type="entry name" value="WH-like_DNA-bd_sf"/>
</dbReference>
<feature type="domain" description="OmpR/PhoB-type" evidence="5">
    <location>
        <begin position="124"/>
        <end position="219"/>
    </location>
</feature>
<accession>A0ABR7SLV2</accession>
<reference evidence="6 7" key="1">
    <citation type="submission" date="2020-08" db="EMBL/GenBank/DDBJ databases">
        <title>Genemic of Streptomyces polyaspartic.</title>
        <authorList>
            <person name="Liu W."/>
        </authorList>
    </citation>
    <scope>NUCLEOTIDE SEQUENCE [LARGE SCALE GENOMIC DNA]</scope>
    <source>
        <strain evidence="6 7">TRM66268-LWL</strain>
    </source>
</reference>
<feature type="DNA-binding region" description="OmpR/PhoB-type" evidence="3">
    <location>
        <begin position="124"/>
        <end position="219"/>
    </location>
</feature>
<dbReference type="InterPro" id="IPR039420">
    <property type="entry name" value="WalR-like"/>
</dbReference>
<proteinExistence type="predicted"/>
<organism evidence="6 7">
    <name type="scientific">Streptomyces polyasparticus</name>
    <dbReference type="NCBI Taxonomy" id="2767826"/>
    <lineage>
        <taxon>Bacteria</taxon>
        <taxon>Bacillati</taxon>
        <taxon>Actinomycetota</taxon>
        <taxon>Actinomycetes</taxon>
        <taxon>Kitasatosporales</taxon>
        <taxon>Streptomycetaceae</taxon>
        <taxon>Streptomyces</taxon>
    </lineage>
</organism>
<dbReference type="PROSITE" id="PS51755">
    <property type="entry name" value="OMPR_PHOB"/>
    <property type="match status" value="1"/>
</dbReference>
<feature type="modified residue" description="4-aspartylphosphate" evidence="2">
    <location>
        <position position="51"/>
    </location>
</feature>
<evidence type="ECO:0000259" key="5">
    <source>
        <dbReference type="PROSITE" id="PS51755"/>
    </source>
</evidence>
<dbReference type="Pfam" id="PF00072">
    <property type="entry name" value="Response_reg"/>
    <property type="match status" value="1"/>
</dbReference>
<dbReference type="Gene3D" id="3.40.50.2300">
    <property type="match status" value="1"/>
</dbReference>
<dbReference type="InterPro" id="IPR001789">
    <property type="entry name" value="Sig_transdc_resp-reg_receiver"/>
</dbReference>
<dbReference type="RefSeq" id="WP_187816913.1">
    <property type="nucleotide sequence ID" value="NZ_JACTVJ010000014.1"/>
</dbReference>
<dbReference type="Gene3D" id="6.10.250.690">
    <property type="match status" value="1"/>
</dbReference>
<dbReference type="SMART" id="SM00448">
    <property type="entry name" value="REC"/>
    <property type="match status" value="1"/>
</dbReference>
<evidence type="ECO:0000259" key="4">
    <source>
        <dbReference type="PROSITE" id="PS50110"/>
    </source>
</evidence>
<dbReference type="CDD" id="cd00383">
    <property type="entry name" value="trans_reg_C"/>
    <property type="match status" value="1"/>
</dbReference>
<evidence type="ECO:0000256" key="3">
    <source>
        <dbReference type="PROSITE-ProRule" id="PRU01091"/>
    </source>
</evidence>
<dbReference type="InterPro" id="IPR011006">
    <property type="entry name" value="CheY-like_superfamily"/>
</dbReference>
<dbReference type="PROSITE" id="PS50110">
    <property type="entry name" value="RESPONSE_REGULATORY"/>
    <property type="match status" value="1"/>
</dbReference>
<keyword evidence="2" id="KW-0597">Phosphoprotein</keyword>
<sequence>MRVLVVEDEPYMARVLELGLRREAIAVDVVHDGDSALESVTVYDYDAVVLDRDLPGVHGDEVCRRIVAMDLGCRILMLTAAGRLDDKVAGLGLGADDYLAKPFDFPELVARLRALYRRSPMTHSPVLTFADLAFDTHRRRVTRAGTEVRLTPKELAVLELLMRADGGVLSAEYLLDKAWDAHTDPFTNAVRLVVHTLRKKLGEPQLVHTAISAGYYLGQAPR</sequence>
<dbReference type="Proteomes" id="UP000642284">
    <property type="component" value="Unassembled WGS sequence"/>
</dbReference>
<comment type="caution">
    <text evidence="6">The sequence shown here is derived from an EMBL/GenBank/DDBJ whole genome shotgun (WGS) entry which is preliminary data.</text>
</comment>
<dbReference type="EMBL" id="JACTVJ010000014">
    <property type="protein sequence ID" value="MBC9716461.1"/>
    <property type="molecule type" value="Genomic_DNA"/>
</dbReference>
<dbReference type="InterPro" id="IPR001867">
    <property type="entry name" value="OmpR/PhoB-type_DNA-bd"/>
</dbReference>
<feature type="domain" description="Response regulatory" evidence="4">
    <location>
        <begin position="2"/>
        <end position="116"/>
    </location>
</feature>
<dbReference type="PANTHER" id="PTHR48111">
    <property type="entry name" value="REGULATOR OF RPOS"/>
    <property type="match status" value="1"/>
</dbReference>
<dbReference type="SMART" id="SM00862">
    <property type="entry name" value="Trans_reg_C"/>
    <property type="match status" value="1"/>
</dbReference>
<keyword evidence="1 3" id="KW-0238">DNA-binding</keyword>
<keyword evidence="7" id="KW-1185">Reference proteome</keyword>
<dbReference type="Pfam" id="PF00486">
    <property type="entry name" value="Trans_reg_C"/>
    <property type="match status" value="1"/>
</dbReference>
<evidence type="ECO:0000313" key="6">
    <source>
        <dbReference type="EMBL" id="MBC9716461.1"/>
    </source>
</evidence>
<dbReference type="SUPFAM" id="SSF52172">
    <property type="entry name" value="CheY-like"/>
    <property type="match status" value="1"/>
</dbReference>
<evidence type="ECO:0000256" key="2">
    <source>
        <dbReference type="PROSITE-ProRule" id="PRU00169"/>
    </source>
</evidence>
<name>A0ABR7SLV2_9ACTN</name>
<gene>
    <name evidence="6" type="ORF">H9Y04_28405</name>
</gene>
<dbReference type="PANTHER" id="PTHR48111:SF36">
    <property type="entry name" value="TRANSCRIPTIONAL REGULATORY PROTEIN CUTR"/>
    <property type="match status" value="1"/>
</dbReference>